<evidence type="ECO:0000313" key="2">
    <source>
        <dbReference type="Proteomes" id="UP001314170"/>
    </source>
</evidence>
<dbReference type="AlphaFoldDB" id="A0AAV1S5E0"/>
<keyword evidence="2" id="KW-1185">Reference proteome</keyword>
<comment type="caution">
    <text evidence="1">The sequence shown here is derived from an EMBL/GenBank/DDBJ whole genome shotgun (WGS) entry which is preliminary data.</text>
</comment>
<dbReference type="Proteomes" id="UP001314170">
    <property type="component" value="Unassembled WGS sequence"/>
</dbReference>
<dbReference type="PANTHER" id="PTHR33181:SF19">
    <property type="entry name" value="OS04G0658200 PROTEIN"/>
    <property type="match status" value="1"/>
</dbReference>
<reference evidence="1 2" key="1">
    <citation type="submission" date="2024-01" db="EMBL/GenBank/DDBJ databases">
        <authorList>
            <person name="Waweru B."/>
        </authorList>
    </citation>
    <scope>NUCLEOTIDE SEQUENCE [LARGE SCALE GENOMIC DNA]</scope>
</reference>
<accession>A0AAV1S5E0</accession>
<dbReference type="EMBL" id="CAWUPB010001168">
    <property type="protein sequence ID" value="CAK7345522.1"/>
    <property type="molecule type" value="Genomic_DNA"/>
</dbReference>
<proteinExistence type="predicted"/>
<organism evidence="1 2">
    <name type="scientific">Dovyalis caffra</name>
    <dbReference type="NCBI Taxonomy" id="77055"/>
    <lineage>
        <taxon>Eukaryota</taxon>
        <taxon>Viridiplantae</taxon>
        <taxon>Streptophyta</taxon>
        <taxon>Embryophyta</taxon>
        <taxon>Tracheophyta</taxon>
        <taxon>Spermatophyta</taxon>
        <taxon>Magnoliopsida</taxon>
        <taxon>eudicotyledons</taxon>
        <taxon>Gunneridae</taxon>
        <taxon>Pentapetalae</taxon>
        <taxon>rosids</taxon>
        <taxon>fabids</taxon>
        <taxon>Malpighiales</taxon>
        <taxon>Salicaceae</taxon>
        <taxon>Flacourtieae</taxon>
        <taxon>Dovyalis</taxon>
    </lineage>
</organism>
<protein>
    <submittedName>
        <fullName evidence="1">Uncharacterized protein</fullName>
    </submittedName>
</protein>
<dbReference type="PANTHER" id="PTHR33181">
    <property type="entry name" value="OS01G0778500 PROTEIN"/>
    <property type="match status" value="1"/>
</dbReference>
<evidence type="ECO:0000313" key="1">
    <source>
        <dbReference type="EMBL" id="CAK7345522.1"/>
    </source>
</evidence>
<gene>
    <name evidence="1" type="ORF">DCAF_LOCUS18277</name>
</gene>
<sequence>MDWRHKMRKAWFAVSSRVKFRKSGSGGGRGDAARRSASGLLKLQDDVQMCGYRDVEVMWKMFIESNPEQMAASVMTSTSKTPTTSKQSQMPSSLRLTGKFLDLGYTYVEPTINVATLGSWWVNLCPFKKFCKLRLIWDADLNFLHLDNPDCKTMVSALVTVFVFNEFLRLGAYYALYTR</sequence>
<name>A0AAV1S5E0_9ROSI</name>